<dbReference type="SUPFAM" id="SSF55608">
    <property type="entry name" value="Homing endonucleases"/>
    <property type="match status" value="1"/>
</dbReference>
<proteinExistence type="predicted"/>
<evidence type="ECO:0000313" key="2">
    <source>
        <dbReference type="EMBL" id="PIU03340.1"/>
    </source>
</evidence>
<dbReference type="Pfam" id="PF00961">
    <property type="entry name" value="LAGLIDADG_1"/>
    <property type="match status" value="1"/>
</dbReference>
<dbReference type="AlphaFoldDB" id="A0A2M6XCG6"/>
<reference evidence="3" key="1">
    <citation type="submission" date="2017-09" db="EMBL/GenBank/DDBJ databases">
        <title>Depth-based differentiation of microbial function through sediment-hosted aquifers and enrichment of novel symbionts in the deep terrestrial subsurface.</title>
        <authorList>
            <person name="Probst A.J."/>
            <person name="Ladd B."/>
            <person name="Jarett J.K."/>
            <person name="Geller-Mcgrath D.E."/>
            <person name="Sieber C.M.K."/>
            <person name="Emerson J.B."/>
            <person name="Anantharaman K."/>
            <person name="Thomas B.C."/>
            <person name="Malmstrom R."/>
            <person name="Stieglmeier M."/>
            <person name="Klingl A."/>
            <person name="Woyke T."/>
            <person name="Ryan C.M."/>
            <person name="Banfield J.F."/>
        </authorList>
    </citation>
    <scope>NUCLEOTIDE SEQUENCE [LARGE SCALE GENOMIC DNA]</scope>
</reference>
<dbReference type="InterPro" id="IPR027434">
    <property type="entry name" value="Homing_endonucl"/>
</dbReference>
<evidence type="ECO:0000313" key="3">
    <source>
        <dbReference type="Proteomes" id="UP000228996"/>
    </source>
</evidence>
<dbReference type="Gene3D" id="3.10.28.10">
    <property type="entry name" value="Homing endonucleases"/>
    <property type="match status" value="1"/>
</dbReference>
<sequence>MYHLEYKKYKWGPHAKFMVGLQKDLINKIIPFFKKYPLQAKKRKQFEFFCKVENMILKGEHRNLEGIEKIRLMREKQHIDSLDALDAHVQWGVE</sequence>
<evidence type="ECO:0000259" key="1">
    <source>
        <dbReference type="Pfam" id="PF00961"/>
    </source>
</evidence>
<protein>
    <recommendedName>
        <fullName evidence="1">Homing endonuclease LAGLIDADG domain-containing protein</fullName>
    </recommendedName>
</protein>
<organism evidence="2 3">
    <name type="scientific">Candidatus Shapirobacteria bacterium CG08_land_8_20_14_0_20_39_18</name>
    <dbReference type="NCBI Taxonomy" id="1974883"/>
    <lineage>
        <taxon>Bacteria</taxon>
        <taxon>Candidatus Shapironibacteriota</taxon>
    </lineage>
</organism>
<dbReference type="Proteomes" id="UP000228996">
    <property type="component" value="Unassembled WGS sequence"/>
</dbReference>
<comment type="caution">
    <text evidence="2">The sequence shown here is derived from an EMBL/GenBank/DDBJ whole genome shotgun (WGS) entry which is preliminary data.</text>
</comment>
<name>A0A2M6XCG6_9BACT</name>
<dbReference type="InterPro" id="IPR004860">
    <property type="entry name" value="LAGLIDADG_dom"/>
</dbReference>
<gene>
    <name evidence="2" type="ORF">COT44_03925</name>
</gene>
<feature type="domain" description="Homing endonuclease LAGLIDADG" evidence="1">
    <location>
        <begin position="8"/>
        <end position="52"/>
    </location>
</feature>
<accession>A0A2M6XCG6</accession>
<dbReference type="EMBL" id="PEYO01000018">
    <property type="protein sequence ID" value="PIU03340.1"/>
    <property type="molecule type" value="Genomic_DNA"/>
</dbReference>
<dbReference type="GO" id="GO:0004519">
    <property type="term" value="F:endonuclease activity"/>
    <property type="evidence" value="ECO:0007669"/>
    <property type="project" value="InterPro"/>
</dbReference>